<evidence type="ECO:0000259" key="11">
    <source>
        <dbReference type="SMART" id="SM00382"/>
    </source>
</evidence>
<evidence type="ECO:0000256" key="4">
    <source>
        <dbReference type="ARBA" id="ARBA00022741"/>
    </source>
</evidence>
<evidence type="ECO:0000256" key="5">
    <source>
        <dbReference type="ARBA" id="ARBA00022840"/>
    </source>
</evidence>
<dbReference type="PANTHER" id="PTHR15184">
    <property type="entry name" value="ATP SYNTHASE"/>
    <property type="match status" value="1"/>
</dbReference>
<keyword evidence="9" id="KW-0139">CF(1)</keyword>
<evidence type="ECO:0000256" key="9">
    <source>
        <dbReference type="ARBA" id="ARBA00023196"/>
    </source>
</evidence>
<reference evidence="12 13" key="1">
    <citation type="journal article" date="2015" name="Nature">
        <title>rRNA introns, odd ribosomes, and small enigmatic genomes across a large radiation of phyla.</title>
        <authorList>
            <person name="Brown C.T."/>
            <person name="Hug L.A."/>
            <person name="Thomas B.C."/>
            <person name="Sharon I."/>
            <person name="Castelle C.J."/>
            <person name="Singh A."/>
            <person name="Wilkins M.J."/>
            <person name="Williams K.H."/>
            <person name="Banfield J.F."/>
        </authorList>
    </citation>
    <scope>NUCLEOTIDE SEQUENCE [LARGE SCALE GENOMIC DNA]</scope>
</reference>
<dbReference type="InterPro" id="IPR020003">
    <property type="entry name" value="ATPase_a/bsu_AS"/>
</dbReference>
<feature type="domain" description="AAA+ ATPase" evidence="11">
    <location>
        <begin position="144"/>
        <end position="368"/>
    </location>
</feature>
<dbReference type="SUPFAM" id="SSF50615">
    <property type="entry name" value="N-terminal domain of alpha and beta subunits of F1 ATP synthase"/>
    <property type="match status" value="1"/>
</dbReference>
<dbReference type="Pfam" id="PF00006">
    <property type="entry name" value="ATP-synt_ab"/>
    <property type="match status" value="1"/>
</dbReference>
<dbReference type="SMART" id="SM00382">
    <property type="entry name" value="AAA"/>
    <property type="match status" value="1"/>
</dbReference>
<dbReference type="PROSITE" id="PS00152">
    <property type="entry name" value="ATPASE_ALPHA_BETA"/>
    <property type="match status" value="1"/>
</dbReference>
<keyword evidence="3" id="KW-0813">Transport</keyword>
<proteinExistence type="inferred from homology"/>
<evidence type="ECO:0000256" key="10">
    <source>
        <dbReference type="ARBA" id="ARBA00023310"/>
    </source>
</evidence>
<dbReference type="GO" id="GO:0005524">
    <property type="term" value="F:ATP binding"/>
    <property type="evidence" value="ECO:0007669"/>
    <property type="project" value="UniProtKB-KW"/>
</dbReference>
<dbReference type="Gene3D" id="2.40.10.170">
    <property type="match status" value="1"/>
</dbReference>
<dbReference type="PANTHER" id="PTHR15184:SF71">
    <property type="entry name" value="ATP SYNTHASE SUBUNIT BETA, MITOCHONDRIAL"/>
    <property type="match status" value="1"/>
</dbReference>
<keyword evidence="4" id="KW-0547">Nucleotide-binding</keyword>
<keyword evidence="10" id="KW-0066">ATP synthesis</keyword>
<dbReference type="GO" id="GO:0046933">
    <property type="term" value="F:proton-transporting ATP synthase activity, rotational mechanism"/>
    <property type="evidence" value="ECO:0007669"/>
    <property type="project" value="TreeGrafter"/>
</dbReference>
<gene>
    <name evidence="12" type="ORF">UT84_C0007G0013</name>
</gene>
<accession>A0A0G0UKG3</accession>
<evidence type="ECO:0000256" key="7">
    <source>
        <dbReference type="ARBA" id="ARBA00023065"/>
    </source>
</evidence>
<dbReference type="PATRIC" id="fig|1618405.3.peg.428"/>
<evidence type="ECO:0000313" key="13">
    <source>
        <dbReference type="Proteomes" id="UP000034531"/>
    </source>
</evidence>
<dbReference type="AlphaFoldDB" id="A0A0G0UKG3"/>
<evidence type="ECO:0000256" key="3">
    <source>
        <dbReference type="ARBA" id="ARBA00022448"/>
    </source>
</evidence>
<dbReference type="InterPro" id="IPR036121">
    <property type="entry name" value="ATPase_F1/V1/A1_a/bsu_N_sf"/>
</dbReference>
<dbReference type="Proteomes" id="UP000034531">
    <property type="component" value="Unassembled WGS sequence"/>
</dbReference>
<evidence type="ECO:0000256" key="2">
    <source>
        <dbReference type="ARBA" id="ARBA00008936"/>
    </source>
</evidence>
<dbReference type="SUPFAM" id="SSF52540">
    <property type="entry name" value="P-loop containing nucleoside triphosphate hydrolases"/>
    <property type="match status" value="1"/>
</dbReference>
<comment type="similarity">
    <text evidence="2">Belongs to the ATPase alpha/beta chains family.</text>
</comment>
<dbReference type="SUPFAM" id="SSF47917">
    <property type="entry name" value="C-terminal domain of alpha and beta subunits of F1 ATP synthase"/>
    <property type="match status" value="1"/>
</dbReference>
<keyword evidence="7" id="KW-0406">Ion transport</keyword>
<dbReference type="InterPro" id="IPR050053">
    <property type="entry name" value="ATPase_alpha/beta_chains"/>
</dbReference>
<comment type="caution">
    <text evidence="12">The sequence shown here is derived from an EMBL/GenBank/DDBJ whole genome shotgun (WGS) entry which is preliminary data.</text>
</comment>
<dbReference type="InterPro" id="IPR000194">
    <property type="entry name" value="ATPase_F1/V1/A1_a/bsu_nucl-bd"/>
</dbReference>
<protein>
    <submittedName>
        <fullName evidence="12">ATP synthase subunit beta</fullName>
    </submittedName>
</protein>
<dbReference type="GO" id="GO:0045259">
    <property type="term" value="C:proton-transporting ATP synthase complex"/>
    <property type="evidence" value="ECO:0007669"/>
    <property type="project" value="UniProtKB-KW"/>
</dbReference>
<dbReference type="InterPro" id="IPR027417">
    <property type="entry name" value="P-loop_NTPase"/>
</dbReference>
<evidence type="ECO:0000256" key="6">
    <source>
        <dbReference type="ARBA" id="ARBA00022967"/>
    </source>
</evidence>
<sequence length="464" mass="51234">MAEEVAGTISAILGDVIEVSFLTRDKPNRHEVLTLADDPTVKLEVYSSSTADSVYCLSFTDPNKLYRGAKVVRLYETISVPVGAGLLGRVVDVHGNPQDNKGDIVADKRRSIYGSPPNYRSVVVSREILETGIKIIDFFTPFLKGGKIGLFGGAGVGKTVILTELMHNIAIFHKGISVFAGIGERIREAQEMIENLTENKVLPNVSLVLGQMNERPAVRFRTGYTAASIAEYFRDQESRDILFFVDNAYRMVQAGNELSTLLNIIPSEDGYQATLTSDIGIFEERLVSSGKGTITSIQAVYVPADDFTDSGVQSLMPYFDSFVHLSRAVAEEGRRPAVDILASSSGLIDPATIGRKHYDAYLEAERILSRYVYLDRVVSIAGEQELSPDDRTLYRRAKMILNYMTQYSFMVANQTGKPGSYIRRQDVVDDVWDILSGRLDAWDAEQMLYITTLKEASKGGKASG</sequence>
<evidence type="ECO:0000256" key="8">
    <source>
        <dbReference type="ARBA" id="ARBA00023136"/>
    </source>
</evidence>
<keyword evidence="6" id="KW-1278">Translocase</keyword>
<dbReference type="InterPro" id="IPR003593">
    <property type="entry name" value="AAA+_ATPase"/>
</dbReference>
<dbReference type="InterPro" id="IPR024034">
    <property type="entry name" value="ATPase_F1/V1_b/a_C"/>
</dbReference>
<evidence type="ECO:0000313" key="12">
    <source>
        <dbReference type="EMBL" id="KKR50742.1"/>
    </source>
</evidence>
<keyword evidence="8" id="KW-0472">Membrane</keyword>
<dbReference type="Gene3D" id="3.40.50.300">
    <property type="entry name" value="P-loop containing nucleotide triphosphate hydrolases"/>
    <property type="match status" value="1"/>
</dbReference>
<organism evidence="12 13">
    <name type="scientific">Candidatus Curtissbacteria bacterium GW2011_GWA1_40_16</name>
    <dbReference type="NCBI Taxonomy" id="1618405"/>
    <lineage>
        <taxon>Bacteria</taxon>
        <taxon>Candidatus Curtissiibacteriota</taxon>
    </lineage>
</organism>
<evidence type="ECO:0000256" key="1">
    <source>
        <dbReference type="ARBA" id="ARBA00004370"/>
    </source>
</evidence>
<comment type="subcellular location">
    <subcellularLocation>
        <location evidence="1">Membrane</location>
    </subcellularLocation>
</comment>
<name>A0A0G0UKG3_9BACT</name>
<keyword evidence="5" id="KW-0067">ATP-binding</keyword>
<dbReference type="EMBL" id="LBYI01000007">
    <property type="protein sequence ID" value="KKR50742.1"/>
    <property type="molecule type" value="Genomic_DNA"/>
</dbReference>
<dbReference type="Gene3D" id="1.10.1140.10">
    <property type="entry name" value="Bovine Mitochondrial F1-atpase, Atp Synthase Beta Chain, Chain D, domain 3"/>
    <property type="match status" value="1"/>
</dbReference>